<dbReference type="EC" id="3.1.1.24" evidence="3"/>
<dbReference type="Pfam" id="PF12697">
    <property type="entry name" value="Abhydrolase_6"/>
    <property type="match status" value="1"/>
</dbReference>
<name>W7J3J5_9PSEU</name>
<dbReference type="OrthoDB" id="5422338at2"/>
<dbReference type="SUPFAM" id="SSF53474">
    <property type="entry name" value="alpha/beta-Hydrolases"/>
    <property type="match status" value="1"/>
</dbReference>
<dbReference type="RefSeq" id="WP_035279283.1">
    <property type="nucleotide sequence ID" value="NZ_AYXG01000042.1"/>
</dbReference>
<dbReference type="GO" id="GO:0047570">
    <property type="term" value="F:3-oxoadipate enol-lactonase activity"/>
    <property type="evidence" value="ECO:0007669"/>
    <property type="project" value="UniProtKB-EC"/>
</dbReference>
<keyword evidence="1 3" id="KW-0378">Hydrolase</keyword>
<gene>
    <name evidence="3" type="ORF">UO65_1066</name>
</gene>
<evidence type="ECO:0000313" key="3">
    <source>
        <dbReference type="EMBL" id="EWC63612.1"/>
    </source>
</evidence>
<accession>W7J3J5</accession>
<dbReference type="eggNOG" id="COG2267">
    <property type="taxonomic scope" value="Bacteria"/>
</dbReference>
<evidence type="ECO:0000313" key="4">
    <source>
        <dbReference type="Proteomes" id="UP000019277"/>
    </source>
</evidence>
<dbReference type="STRING" id="909613.UO65_1066"/>
<evidence type="ECO:0000259" key="2">
    <source>
        <dbReference type="Pfam" id="PF12697"/>
    </source>
</evidence>
<dbReference type="PANTHER" id="PTHR43798">
    <property type="entry name" value="MONOACYLGLYCEROL LIPASE"/>
    <property type="match status" value="1"/>
</dbReference>
<dbReference type="Proteomes" id="UP000019277">
    <property type="component" value="Unassembled WGS sequence"/>
</dbReference>
<dbReference type="AlphaFoldDB" id="W7J3J5"/>
<dbReference type="GO" id="GO:0016020">
    <property type="term" value="C:membrane"/>
    <property type="evidence" value="ECO:0007669"/>
    <property type="project" value="TreeGrafter"/>
</dbReference>
<evidence type="ECO:0000256" key="1">
    <source>
        <dbReference type="ARBA" id="ARBA00022801"/>
    </source>
</evidence>
<dbReference type="InterPro" id="IPR050266">
    <property type="entry name" value="AB_hydrolase_sf"/>
</dbReference>
<comment type="caution">
    <text evidence="3">The sequence shown here is derived from an EMBL/GenBank/DDBJ whole genome shotgun (WGS) entry which is preliminary data.</text>
</comment>
<feature type="domain" description="AB hydrolase-1" evidence="2">
    <location>
        <begin position="27"/>
        <end position="322"/>
    </location>
</feature>
<proteinExistence type="predicted"/>
<sequence length="337" mass="36032">MADIFRTSDGVALHVVDTGPAAAPVTVVLAHGWTSDLRVWDVVEPLLAPHVRVLRYDQRGHGRSAAGPRDGSTLPRLASDLAELIADRAPSGRVVVVGHSMGGMTLMALAEAHPEVAASLAGAMFVSTSAAEMAQLTFGLPRPVVRAVLNRRSRGRSTAVGTRAVLEGMNTTGPVPAEPMPTEPIPAEPTSAEPLALAELADRVAPRVSRVQELGGLAFLRWLVFGSTFRLVDVRAVAEQLGRAHKGTMGALQRDILRNHSRVPALSVYRSVRTQVLVGEADRVTPLEHAHVIARALPDTEFVRYPKAGHMLPYERAPELAARILRLARASAPAPTR</sequence>
<dbReference type="InterPro" id="IPR000073">
    <property type="entry name" value="AB_hydrolase_1"/>
</dbReference>
<reference evidence="3 4" key="1">
    <citation type="journal article" date="2014" name="Genome Announc.">
        <title>Draft Genome Sequence of the Antitrypanosomally Active Sponge-Associated Bacterium Actinokineospora sp. Strain EG49.</title>
        <authorList>
            <person name="Harjes J."/>
            <person name="Ryu T."/>
            <person name="Abdelmohsen U.R."/>
            <person name="Moitinho-Silva L."/>
            <person name="Horn H."/>
            <person name="Ravasi T."/>
            <person name="Hentschel U."/>
        </authorList>
    </citation>
    <scope>NUCLEOTIDE SEQUENCE [LARGE SCALE GENOMIC DNA]</scope>
    <source>
        <strain evidence="3 4">EG49</strain>
    </source>
</reference>
<protein>
    <submittedName>
        <fullName evidence="3">Beta-ketoadipate enol-lactone hydrolase</fullName>
        <ecNumber evidence="3">3.1.1.24</ecNumber>
    </submittedName>
</protein>
<keyword evidence="4" id="KW-1185">Reference proteome</keyword>
<dbReference type="PANTHER" id="PTHR43798:SF31">
    <property type="entry name" value="AB HYDROLASE SUPERFAMILY PROTEIN YCLE"/>
    <property type="match status" value="1"/>
</dbReference>
<dbReference type="InterPro" id="IPR029058">
    <property type="entry name" value="AB_hydrolase_fold"/>
</dbReference>
<dbReference type="EMBL" id="AYXG01000042">
    <property type="protein sequence ID" value="EWC63612.1"/>
    <property type="molecule type" value="Genomic_DNA"/>
</dbReference>
<organism evidence="3 4">
    <name type="scientific">Actinokineospora spheciospongiae</name>
    <dbReference type="NCBI Taxonomy" id="909613"/>
    <lineage>
        <taxon>Bacteria</taxon>
        <taxon>Bacillati</taxon>
        <taxon>Actinomycetota</taxon>
        <taxon>Actinomycetes</taxon>
        <taxon>Pseudonocardiales</taxon>
        <taxon>Pseudonocardiaceae</taxon>
        <taxon>Actinokineospora</taxon>
    </lineage>
</organism>
<dbReference type="Gene3D" id="3.40.50.1820">
    <property type="entry name" value="alpha/beta hydrolase"/>
    <property type="match status" value="1"/>
</dbReference>